<dbReference type="EMBL" id="GAMC01014585">
    <property type="protein sequence ID" value="JAB91970.1"/>
    <property type="molecule type" value="mRNA"/>
</dbReference>
<organism evidence="1">
    <name type="scientific">Ceratitis capitata</name>
    <name type="common">Mediterranean fruit fly</name>
    <name type="synonym">Tephritis capitata</name>
    <dbReference type="NCBI Taxonomy" id="7213"/>
    <lineage>
        <taxon>Eukaryota</taxon>
        <taxon>Metazoa</taxon>
        <taxon>Ecdysozoa</taxon>
        <taxon>Arthropoda</taxon>
        <taxon>Hexapoda</taxon>
        <taxon>Insecta</taxon>
        <taxon>Pterygota</taxon>
        <taxon>Neoptera</taxon>
        <taxon>Endopterygota</taxon>
        <taxon>Diptera</taxon>
        <taxon>Brachycera</taxon>
        <taxon>Muscomorpha</taxon>
        <taxon>Tephritoidea</taxon>
        <taxon>Tephritidae</taxon>
        <taxon>Ceratitis</taxon>
        <taxon>Ceratitis</taxon>
    </lineage>
</organism>
<protein>
    <recommendedName>
        <fullName evidence="2">Reverse transcriptase domain-containing protein</fullName>
    </recommendedName>
</protein>
<dbReference type="OrthoDB" id="8065733at2759"/>
<sequence length="177" mass="20947">MAQNVNLKNEYVKFIDEYQKLGHMVRVFNEQDCKYYLPHQAVIREGSTTTKLRVVFDASAKTSNGRSLNDVMYTGPKLQRDIFDIILKWRLWKFVVTADVEKMFRQIKVHKEDQQYQNILWRNDSKKPLTVFRLNTVTYGTASAPFLAVRSLFKIAEDCNEELIKKLLRKIFIWMTS</sequence>
<proteinExistence type="evidence at transcript level"/>
<dbReference type="InterPro" id="IPR043502">
    <property type="entry name" value="DNA/RNA_pol_sf"/>
</dbReference>
<dbReference type="GO" id="GO:0071897">
    <property type="term" value="P:DNA biosynthetic process"/>
    <property type="evidence" value="ECO:0007669"/>
    <property type="project" value="UniProtKB-ARBA"/>
</dbReference>
<dbReference type="EMBL" id="GAMC01014582">
    <property type="protein sequence ID" value="JAB91973.1"/>
    <property type="molecule type" value="mRNA"/>
</dbReference>
<reference evidence="1" key="2">
    <citation type="journal article" date="2014" name="BMC Genomics">
        <title>A genomic perspective to assessing quality of mass-reared SIT flies used in Mediterranean fruit fly (Ceratitis capitata) eradication in California.</title>
        <authorList>
            <person name="Calla B."/>
            <person name="Hall B."/>
            <person name="Hou S."/>
            <person name="Geib S.M."/>
        </authorList>
    </citation>
    <scope>NUCLEOTIDE SEQUENCE</scope>
</reference>
<evidence type="ECO:0000313" key="1">
    <source>
        <dbReference type="EMBL" id="JAB91970.1"/>
    </source>
</evidence>
<accession>W8AT37</accession>
<dbReference type="SUPFAM" id="SSF56672">
    <property type="entry name" value="DNA/RNA polymerases"/>
    <property type="match status" value="1"/>
</dbReference>
<name>W8AT37_CERCA</name>
<dbReference type="PANTHER" id="PTHR47331">
    <property type="entry name" value="PHD-TYPE DOMAIN-CONTAINING PROTEIN"/>
    <property type="match status" value="1"/>
</dbReference>
<reference evidence="1" key="1">
    <citation type="submission" date="2013-07" db="EMBL/GenBank/DDBJ databases">
        <authorList>
            <person name="Geib S."/>
        </authorList>
    </citation>
    <scope>NUCLEOTIDE SEQUENCE</scope>
</reference>
<evidence type="ECO:0008006" key="2">
    <source>
        <dbReference type="Google" id="ProtNLM"/>
    </source>
</evidence>
<dbReference type="AlphaFoldDB" id="W8AT37"/>
<dbReference type="PANTHER" id="PTHR47331:SF1">
    <property type="entry name" value="GAG-LIKE PROTEIN"/>
    <property type="match status" value="1"/>
</dbReference>